<dbReference type="Proteomes" id="UP000309819">
    <property type="component" value="Unassembled WGS sequence"/>
</dbReference>
<comment type="caution">
    <text evidence="2">The sequence shown here is derived from an EMBL/GenBank/DDBJ whole genome shotgun (WGS) entry which is preliminary data.</text>
</comment>
<dbReference type="OrthoDB" id="572911at2"/>
<name>A0A5R8YZY9_9PSED</name>
<feature type="transmembrane region" description="Helical" evidence="1">
    <location>
        <begin position="74"/>
        <end position="95"/>
    </location>
</feature>
<protein>
    <submittedName>
        <fullName evidence="2">DUF2834 domain-containing protein</fullName>
    </submittedName>
</protein>
<evidence type="ECO:0000313" key="3">
    <source>
        <dbReference type="Proteomes" id="UP000309819"/>
    </source>
</evidence>
<gene>
    <name evidence="2" type="ORF">FEM01_14075</name>
</gene>
<evidence type="ECO:0000256" key="1">
    <source>
        <dbReference type="SAM" id="Phobius"/>
    </source>
</evidence>
<organism evidence="2 3">
    <name type="scientific">Pseudomonas mosselii</name>
    <dbReference type="NCBI Taxonomy" id="78327"/>
    <lineage>
        <taxon>Bacteria</taxon>
        <taxon>Pseudomonadati</taxon>
        <taxon>Pseudomonadota</taxon>
        <taxon>Gammaproteobacteria</taxon>
        <taxon>Pseudomonadales</taxon>
        <taxon>Pseudomonadaceae</taxon>
        <taxon>Pseudomonas</taxon>
    </lineage>
</organism>
<sequence>MKAQWMALPVLLAFALYTGWTMYGAQQSLLAFGLELLSRPGTAQVVIDLYLMAGLACIWMVSDHQGRGGRWPGVLPYLLLTVVFISMGPLLYIVLRGIVGRRKHE</sequence>
<evidence type="ECO:0000313" key="2">
    <source>
        <dbReference type="EMBL" id="TLP59030.1"/>
    </source>
</evidence>
<feature type="transmembrane region" description="Helical" evidence="1">
    <location>
        <begin position="6"/>
        <end position="25"/>
    </location>
</feature>
<reference evidence="2 3" key="1">
    <citation type="submission" date="2019-05" db="EMBL/GenBank/DDBJ databases">
        <title>Pseudomonas sp. SC006 isolated from lettuce that can produce HBGAs.</title>
        <authorList>
            <person name="Wang D."/>
            <person name="Liao N."/>
            <person name="Liu D."/>
            <person name="Zhang Z."/>
            <person name="Zou S."/>
        </authorList>
    </citation>
    <scope>NUCLEOTIDE SEQUENCE [LARGE SCALE GENOMIC DNA]</scope>
    <source>
        <strain evidence="2 3">SC006</strain>
    </source>
</reference>
<dbReference type="AlphaFoldDB" id="A0A5R8YZY9"/>
<proteinExistence type="predicted"/>
<keyword evidence="3" id="KW-1185">Reference proteome</keyword>
<keyword evidence="1" id="KW-0812">Transmembrane</keyword>
<feature type="transmembrane region" description="Helical" evidence="1">
    <location>
        <begin position="45"/>
        <end position="62"/>
    </location>
</feature>
<keyword evidence="1" id="KW-1133">Transmembrane helix</keyword>
<dbReference type="EMBL" id="VAUO01000006">
    <property type="protein sequence ID" value="TLP59030.1"/>
    <property type="molecule type" value="Genomic_DNA"/>
</dbReference>
<dbReference type="RefSeq" id="WP_138220101.1">
    <property type="nucleotide sequence ID" value="NZ_VAUO01000006.1"/>
</dbReference>
<accession>A0A5R8YZY9</accession>
<keyword evidence="1" id="KW-0472">Membrane</keyword>